<accession>A0A1H4BJE8</accession>
<dbReference type="InterPro" id="IPR001505">
    <property type="entry name" value="Copper_CuA"/>
</dbReference>
<dbReference type="PROSITE" id="PS50857">
    <property type="entry name" value="COX2_CUA"/>
    <property type="match status" value="1"/>
</dbReference>
<comment type="subcellular location">
    <subcellularLocation>
        <location evidence="1">Cell envelope</location>
    </subcellularLocation>
</comment>
<reference evidence="5 6" key="1">
    <citation type="submission" date="2016-10" db="EMBL/GenBank/DDBJ databases">
        <authorList>
            <person name="de Groot N.N."/>
        </authorList>
    </citation>
    <scope>NUCLEOTIDE SEQUENCE [LARGE SCALE GENOMIC DNA]</scope>
    <source>
        <strain evidence="5 6">Vu-144</strain>
    </source>
</reference>
<dbReference type="PANTHER" id="PTHR42838:SF2">
    <property type="entry name" value="NITROUS-OXIDE REDUCTASE"/>
    <property type="match status" value="1"/>
</dbReference>
<organism evidence="5 6">
    <name type="scientific">Arachidicoccus rhizosphaerae</name>
    <dbReference type="NCBI Taxonomy" id="551991"/>
    <lineage>
        <taxon>Bacteria</taxon>
        <taxon>Pseudomonadati</taxon>
        <taxon>Bacteroidota</taxon>
        <taxon>Chitinophagia</taxon>
        <taxon>Chitinophagales</taxon>
        <taxon>Chitinophagaceae</taxon>
        <taxon>Arachidicoccus</taxon>
    </lineage>
</organism>
<dbReference type="Gene3D" id="2.60.40.420">
    <property type="entry name" value="Cupredoxins - blue copper proteins"/>
    <property type="match status" value="1"/>
</dbReference>
<evidence type="ECO:0000313" key="6">
    <source>
        <dbReference type="Proteomes" id="UP000199041"/>
    </source>
</evidence>
<dbReference type="AlphaFoldDB" id="A0A1H4BJE8"/>
<dbReference type="SUPFAM" id="SSF49503">
    <property type="entry name" value="Cupredoxins"/>
    <property type="match status" value="1"/>
</dbReference>
<dbReference type="InterPro" id="IPR034214">
    <property type="entry name" value="Ba3_CcO_II_C"/>
</dbReference>
<dbReference type="InterPro" id="IPR051403">
    <property type="entry name" value="NosZ/Cyto_c_oxidase_sub2"/>
</dbReference>
<dbReference type="InterPro" id="IPR002429">
    <property type="entry name" value="CcO_II-like_C"/>
</dbReference>
<protein>
    <submittedName>
        <fullName evidence="5">Cytochrome c oxidase subunit 2</fullName>
    </submittedName>
</protein>
<gene>
    <name evidence="5" type="ORF">SAMN05192529_12213</name>
</gene>
<dbReference type="PROSITE" id="PS00078">
    <property type="entry name" value="COX2"/>
    <property type="match status" value="1"/>
</dbReference>
<evidence type="ECO:0000259" key="4">
    <source>
        <dbReference type="PROSITE" id="PS50857"/>
    </source>
</evidence>
<dbReference type="GO" id="GO:0030313">
    <property type="term" value="C:cell envelope"/>
    <property type="evidence" value="ECO:0007669"/>
    <property type="project" value="UniProtKB-SubCell"/>
</dbReference>
<dbReference type="GO" id="GO:0004129">
    <property type="term" value="F:cytochrome-c oxidase activity"/>
    <property type="evidence" value="ECO:0007669"/>
    <property type="project" value="InterPro"/>
</dbReference>
<proteinExistence type="predicted"/>
<feature type="domain" description="Cytochrome oxidase subunit II copper A binding" evidence="4">
    <location>
        <begin position="52"/>
        <end position="145"/>
    </location>
</feature>
<dbReference type="GO" id="GO:0016020">
    <property type="term" value="C:membrane"/>
    <property type="evidence" value="ECO:0007669"/>
    <property type="project" value="InterPro"/>
</dbReference>
<dbReference type="EMBL" id="FNQY01000022">
    <property type="protein sequence ID" value="SEA48273.1"/>
    <property type="molecule type" value="Genomic_DNA"/>
</dbReference>
<dbReference type="RefSeq" id="WP_091400185.1">
    <property type="nucleotide sequence ID" value="NZ_FNQY01000022.1"/>
</dbReference>
<dbReference type="PANTHER" id="PTHR42838">
    <property type="entry name" value="CYTOCHROME C OXIDASE SUBUNIT II"/>
    <property type="match status" value="1"/>
</dbReference>
<evidence type="ECO:0000256" key="3">
    <source>
        <dbReference type="ARBA" id="ARBA00023008"/>
    </source>
</evidence>
<keyword evidence="2" id="KW-0479">Metal-binding</keyword>
<evidence type="ECO:0000256" key="1">
    <source>
        <dbReference type="ARBA" id="ARBA00004196"/>
    </source>
</evidence>
<keyword evidence="3" id="KW-0186">Copper</keyword>
<dbReference type="Pfam" id="PF00116">
    <property type="entry name" value="COX2"/>
    <property type="match status" value="1"/>
</dbReference>
<dbReference type="Proteomes" id="UP000199041">
    <property type="component" value="Unassembled WGS sequence"/>
</dbReference>
<dbReference type="STRING" id="551991.SAMN05192529_12213"/>
<dbReference type="GO" id="GO:0005507">
    <property type="term" value="F:copper ion binding"/>
    <property type="evidence" value="ECO:0007669"/>
    <property type="project" value="InterPro"/>
</dbReference>
<evidence type="ECO:0000256" key="2">
    <source>
        <dbReference type="ARBA" id="ARBA00022723"/>
    </source>
</evidence>
<dbReference type="CDD" id="cd13913">
    <property type="entry name" value="ba3_CcO_II_C"/>
    <property type="match status" value="1"/>
</dbReference>
<keyword evidence="6" id="KW-1185">Reference proteome</keyword>
<sequence>MNKYEARIILLAGSTLCIFLFALLYNAFSRKIDVPSCVPFNKSFEHPSLKQVDDKTYELYLVAQMWSFTPDEIKVPAGSTVDLYLSSKDVVHGFNIVDKAVNLMAVPGAINKTTLHFDKPGVYRIVCHEYCGVGHQNMLGKILVQ</sequence>
<dbReference type="OrthoDB" id="9773456at2"/>
<name>A0A1H4BJE8_9BACT</name>
<dbReference type="InterPro" id="IPR008972">
    <property type="entry name" value="Cupredoxin"/>
</dbReference>
<evidence type="ECO:0000313" key="5">
    <source>
        <dbReference type="EMBL" id="SEA48273.1"/>
    </source>
</evidence>